<feature type="region of interest" description="Disordered" evidence="1">
    <location>
        <begin position="406"/>
        <end position="427"/>
    </location>
</feature>
<dbReference type="SUPFAM" id="SSF52047">
    <property type="entry name" value="RNI-like"/>
    <property type="match status" value="1"/>
</dbReference>
<comment type="caution">
    <text evidence="2">The sequence shown here is derived from an EMBL/GenBank/DDBJ whole genome shotgun (WGS) entry which is preliminary data.</text>
</comment>
<evidence type="ECO:0000256" key="1">
    <source>
        <dbReference type="SAM" id="MobiDB-lite"/>
    </source>
</evidence>
<gene>
    <name evidence="2" type="ORF">NLJ89_g8975</name>
</gene>
<organism evidence="2 3">
    <name type="scientific">Agrocybe chaxingu</name>
    <dbReference type="NCBI Taxonomy" id="84603"/>
    <lineage>
        <taxon>Eukaryota</taxon>
        <taxon>Fungi</taxon>
        <taxon>Dikarya</taxon>
        <taxon>Basidiomycota</taxon>
        <taxon>Agaricomycotina</taxon>
        <taxon>Agaricomycetes</taxon>
        <taxon>Agaricomycetidae</taxon>
        <taxon>Agaricales</taxon>
        <taxon>Agaricineae</taxon>
        <taxon>Strophariaceae</taxon>
        <taxon>Agrocybe</taxon>
    </lineage>
</organism>
<proteinExistence type="predicted"/>
<evidence type="ECO:0008006" key="4">
    <source>
        <dbReference type="Google" id="ProtNLM"/>
    </source>
</evidence>
<keyword evidence="3" id="KW-1185">Reference proteome</keyword>
<evidence type="ECO:0000313" key="3">
    <source>
        <dbReference type="Proteomes" id="UP001148786"/>
    </source>
</evidence>
<reference evidence="2" key="1">
    <citation type="submission" date="2022-07" db="EMBL/GenBank/DDBJ databases">
        <title>Genome Sequence of Agrocybe chaxingu.</title>
        <authorList>
            <person name="Buettner E."/>
        </authorList>
    </citation>
    <scope>NUCLEOTIDE SEQUENCE</scope>
    <source>
        <strain evidence="2">MP-N11</strain>
    </source>
</reference>
<protein>
    <recommendedName>
        <fullName evidence="4">F-box domain-containing protein</fullName>
    </recommendedName>
</protein>
<name>A0A9W8JUA5_9AGAR</name>
<evidence type="ECO:0000313" key="2">
    <source>
        <dbReference type="EMBL" id="KAJ3502247.1"/>
    </source>
</evidence>
<dbReference type="AlphaFoldDB" id="A0A9W8JUA5"/>
<dbReference type="InterPro" id="IPR032675">
    <property type="entry name" value="LRR_dom_sf"/>
</dbReference>
<accession>A0A9W8JUA5</accession>
<dbReference type="OrthoDB" id="2981824at2759"/>
<dbReference type="EMBL" id="JANKHO010001309">
    <property type="protein sequence ID" value="KAJ3502247.1"/>
    <property type="molecule type" value="Genomic_DNA"/>
</dbReference>
<dbReference type="Gene3D" id="3.80.10.10">
    <property type="entry name" value="Ribonuclease Inhibitor"/>
    <property type="match status" value="1"/>
</dbReference>
<sequence>MCCLPDPDKPPDTKFKKSAPLILGAVCRTWRRIVWATPRLWNVIFFDLWFKGCDTIARKEILAEWLLRSGRRPLHITIGTNQVVPDESAEALLPFIDVLNVYADRWRTLKVYTAFSSILERLRGGGIPLDGCGLSELDLEMHDEEMWPFVINLTPVTSRLCKLRICGVYLNSLEVNYQFLTHLTAEFIDEDDCVEIMRRAPLLIVCEFRGIQEPYDENAPQCVVICHNLQKLVIEDGGTKQLVSFFGRIQLPKLEELTINTNDAHWYMEAKLDLAAFFDLSPCPLQSLTLGSIESDFQDVRKMLRKVPTLKRLSLCARQWTNMAVRDALYALAGRFRPTNLDGHPEPTDLLVPQLESLRCSGNPETFSWDVLPKIFGLNAGNHGHSDIQASLRNVDLILSPRRDCCHGPQHPPSLPASAPRRGQDRD</sequence>
<dbReference type="Proteomes" id="UP001148786">
    <property type="component" value="Unassembled WGS sequence"/>
</dbReference>